<gene>
    <name evidence="1" type="ORF">LTR16_011240</name>
</gene>
<organism evidence="1 2">
    <name type="scientific">Cryomyces antarcticus</name>
    <dbReference type="NCBI Taxonomy" id="329879"/>
    <lineage>
        <taxon>Eukaryota</taxon>
        <taxon>Fungi</taxon>
        <taxon>Dikarya</taxon>
        <taxon>Ascomycota</taxon>
        <taxon>Pezizomycotina</taxon>
        <taxon>Dothideomycetes</taxon>
        <taxon>Dothideomycetes incertae sedis</taxon>
        <taxon>Cryomyces</taxon>
    </lineage>
</organism>
<protein>
    <submittedName>
        <fullName evidence="1">Uncharacterized protein</fullName>
    </submittedName>
</protein>
<dbReference type="EMBL" id="JAVRRA010028045">
    <property type="protein sequence ID" value="KAK5046761.1"/>
    <property type="molecule type" value="Genomic_DNA"/>
</dbReference>
<sequence length="72" mass="7733">GSSRGRDPTAEFQLRCGRLILQAEVQTNSHDQAQGVLYESSLTGWHDADTVGAVSLIIRGSAVFGDKACLDR</sequence>
<reference evidence="1 2" key="1">
    <citation type="submission" date="2023-08" db="EMBL/GenBank/DDBJ databases">
        <title>Black Yeasts Isolated from many extreme environments.</title>
        <authorList>
            <person name="Coleine C."/>
            <person name="Stajich J.E."/>
            <person name="Selbmann L."/>
        </authorList>
    </citation>
    <scope>NUCLEOTIDE SEQUENCE [LARGE SCALE GENOMIC DNA]</scope>
    <source>
        <strain evidence="1 2">CCFEE 536</strain>
    </source>
</reference>
<feature type="non-terminal residue" evidence="1">
    <location>
        <position position="1"/>
    </location>
</feature>
<accession>A0ABR0IUM5</accession>
<evidence type="ECO:0000313" key="1">
    <source>
        <dbReference type="EMBL" id="KAK5046761.1"/>
    </source>
</evidence>
<keyword evidence="2" id="KW-1185">Reference proteome</keyword>
<dbReference type="Proteomes" id="UP001357485">
    <property type="component" value="Unassembled WGS sequence"/>
</dbReference>
<evidence type="ECO:0000313" key="2">
    <source>
        <dbReference type="Proteomes" id="UP001357485"/>
    </source>
</evidence>
<feature type="non-terminal residue" evidence="1">
    <location>
        <position position="72"/>
    </location>
</feature>
<comment type="caution">
    <text evidence="1">The sequence shown here is derived from an EMBL/GenBank/DDBJ whole genome shotgun (WGS) entry which is preliminary data.</text>
</comment>
<proteinExistence type="predicted"/>
<name>A0ABR0IUM5_9PEZI</name>